<dbReference type="GO" id="GO:0007076">
    <property type="term" value="P:mitotic chromosome condensation"/>
    <property type="evidence" value="ECO:0007669"/>
    <property type="project" value="InterPro"/>
</dbReference>
<feature type="region of interest" description="Disordered" evidence="11">
    <location>
        <begin position="190"/>
        <end position="228"/>
    </location>
</feature>
<comment type="subcellular location">
    <subcellularLocation>
        <location evidence="1">Chromosome</location>
    </subcellularLocation>
    <subcellularLocation>
        <location evidence="2">Cytoplasm</location>
    </subcellularLocation>
</comment>
<feature type="region of interest" description="Disordered" evidence="11">
    <location>
        <begin position="107"/>
        <end position="153"/>
    </location>
</feature>
<evidence type="ECO:0000256" key="8">
    <source>
        <dbReference type="ARBA" id="ARBA00022776"/>
    </source>
</evidence>
<reference evidence="12" key="1">
    <citation type="submission" date="2021-01" db="EMBL/GenBank/DDBJ databases">
        <authorList>
            <person name="Corre E."/>
            <person name="Pelletier E."/>
            <person name="Niang G."/>
            <person name="Scheremetjew M."/>
            <person name="Finn R."/>
            <person name="Kale V."/>
            <person name="Holt S."/>
            <person name="Cochrane G."/>
            <person name="Meng A."/>
            <person name="Brown T."/>
            <person name="Cohen L."/>
        </authorList>
    </citation>
    <scope>NUCLEOTIDE SEQUENCE</scope>
    <source>
        <strain evidence="12">GSO104</strain>
    </source>
</reference>
<feature type="compositionally biased region" description="Polar residues" evidence="11">
    <location>
        <begin position="57"/>
        <end position="66"/>
    </location>
</feature>
<name>A0A7S4RIJ2_9STRA</name>
<evidence type="ECO:0000256" key="6">
    <source>
        <dbReference type="ARBA" id="ARBA00022490"/>
    </source>
</evidence>
<sequence>MRLSTKKSKTPTTSQKQRRRRRSSARFLRLSGRFDDGVESENIDGSSAGTRDRRSNAKGTPSSSSLGKEHLGELYRQAIRMNAENKINAGNSWGLQLIENMDKFIDEEDDKENGNGGVAEPSPRNNSPSTERDQSQNNGNRSASKEKKKRRRVNFTKASCALDASVKIYSCRVDDVHLTSYRVLANLNRTDRGKGTDETNDDAVGENPAEGVEEGRAAKVGRRNNAGKGRMTETLESNIANINMNNLDSVYDIDPLFHKMSKAFDEGGAKGLLLVNLKNSDSGVGIVLDSKEDSVAVVSSINEVDAETDNQGEMQSESVRGKETDCVAGWDVLPEGDIDIINPSMKIGSLLNGSSVSSVPLVPQLCGLREKFARLEADGYVKEEVPSNKSNRYANSVEEEKEAEEIIHREHLERTQASLAASMANTSFAFSTTSDADEFGMDDFGGGDDDGVDGFGEFAPMDDDLGRLSSVSFGATDDFGNGSMPPKSSTTLKLNALCSSAALGGGGDYDYFNPDFLEKITSGNQWAGSSHWTKRERLRRKRAAKVEKKESTSTPNRKKTQKERSCVSISSSRPSCLDGLFQKKKSSRKGKSDTLQLSQAAKKKQLTIDNLLPPDAGIGIEQLSCLFLRPNAAVKPVGRDMKDSRKNVGFHDDVFPSIGFDDGDDNSFGDAGGGIGFDLNDDNANFGVMDDDIVESLDGIRKVEKVEVGYATVAKKVDVRKLKKELWAELDAKIASGKAHEDKNDVSEMVPNEEFEAVAKTQPVSFQDTVREMDTTQSQVDVTIAYYFICLLHLANEKGLRLDSLGQSLDDFIVYRDDGSDPLLDLSPAIPESEIPSLATQRMKRKQGATTYSEMFDDAEIEEDKKEEDDYEE</sequence>
<dbReference type="InterPro" id="IPR022816">
    <property type="entry name" value="Condensin_barren_su2"/>
</dbReference>
<dbReference type="GO" id="GO:0003682">
    <property type="term" value="F:chromatin binding"/>
    <property type="evidence" value="ECO:0007669"/>
    <property type="project" value="TreeGrafter"/>
</dbReference>
<protein>
    <recommendedName>
        <fullName evidence="4">Condensin complex subunit 2</fullName>
    </recommendedName>
</protein>
<comment type="similarity">
    <text evidence="3">Belongs to the CND2 (condensin subunit 2) family.</text>
</comment>
<gene>
    <name evidence="12" type="ORF">DBRI00130_LOCUS19338</name>
</gene>
<proteinExistence type="inferred from homology"/>
<keyword evidence="9" id="KW-0226">DNA condensation</keyword>
<evidence type="ECO:0000256" key="4">
    <source>
        <dbReference type="ARBA" id="ARBA00016065"/>
    </source>
</evidence>
<dbReference type="EMBL" id="HBNS01024525">
    <property type="protein sequence ID" value="CAE4615659.1"/>
    <property type="molecule type" value="Transcribed_RNA"/>
</dbReference>
<keyword evidence="8" id="KW-0498">Mitosis</keyword>
<keyword evidence="5" id="KW-0158">Chromosome</keyword>
<dbReference type="PANTHER" id="PTHR13108">
    <property type="entry name" value="CONDENSIN COMPLEX SUBUNIT 2"/>
    <property type="match status" value="1"/>
</dbReference>
<dbReference type="Pfam" id="PF05786">
    <property type="entry name" value="Cnd2"/>
    <property type="match status" value="2"/>
</dbReference>
<feature type="compositionally biased region" description="Polar residues" evidence="11">
    <location>
        <begin position="123"/>
        <end position="140"/>
    </location>
</feature>
<dbReference type="GO" id="GO:0051301">
    <property type="term" value="P:cell division"/>
    <property type="evidence" value="ECO:0007669"/>
    <property type="project" value="UniProtKB-KW"/>
</dbReference>
<evidence type="ECO:0000256" key="5">
    <source>
        <dbReference type="ARBA" id="ARBA00022454"/>
    </source>
</evidence>
<dbReference type="AlphaFoldDB" id="A0A7S4RIJ2"/>
<evidence type="ECO:0000256" key="3">
    <source>
        <dbReference type="ARBA" id="ARBA00009471"/>
    </source>
</evidence>
<keyword evidence="10" id="KW-0131">Cell cycle</keyword>
<keyword evidence="6" id="KW-0963">Cytoplasm</keyword>
<evidence type="ECO:0000256" key="7">
    <source>
        <dbReference type="ARBA" id="ARBA00022618"/>
    </source>
</evidence>
<keyword evidence="7" id="KW-0132">Cell division</keyword>
<evidence type="ECO:0000256" key="1">
    <source>
        <dbReference type="ARBA" id="ARBA00004286"/>
    </source>
</evidence>
<evidence type="ECO:0000256" key="2">
    <source>
        <dbReference type="ARBA" id="ARBA00004496"/>
    </source>
</evidence>
<feature type="region of interest" description="Disordered" evidence="11">
    <location>
        <begin position="528"/>
        <end position="573"/>
    </location>
</feature>
<dbReference type="GO" id="GO:0005737">
    <property type="term" value="C:cytoplasm"/>
    <property type="evidence" value="ECO:0007669"/>
    <property type="project" value="UniProtKB-SubCell"/>
</dbReference>
<evidence type="ECO:0000256" key="10">
    <source>
        <dbReference type="ARBA" id="ARBA00023306"/>
    </source>
</evidence>
<accession>A0A7S4RIJ2</accession>
<feature type="region of interest" description="Disordered" evidence="11">
    <location>
        <begin position="834"/>
        <end position="873"/>
    </location>
</feature>
<evidence type="ECO:0000256" key="9">
    <source>
        <dbReference type="ARBA" id="ARBA00023067"/>
    </source>
</evidence>
<feature type="compositionally biased region" description="Acidic residues" evidence="11">
    <location>
        <begin position="855"/>
        <end position="873"/>
    </location>
</feature>
<dbReference type="GO" id="GO:0000796">
    <property type="term" value="C:condensin complex"/>
    <property type="evidence" value="ECO:0007669"/>
    <property type="project" value="InterPro"/>
</dbReference>
<organism evidence="12">
    <name type="scientific">Ditylum brightwellii</name>
    <dbReference type="NCBI Taxonomy" id="49249"/>
    <lineage>
        <taxon>Eukaryota</taxon>
        <taxon>Sar</taxon>
        <taxon>Stramenopiles</taxon>
        <taxon>Ochrophyta</taxon>
        <taxon>Bacillariophyta</taxon>
        <taxon>Mediophyceae</taxon>
        <taxon>Lithodesmiophycidae</taxon>
        <taxon>Lithodesmiales</taxon>
        <taxon>Lithodesmiaceae</taxon>
        <taxon>Ditylum</taxon>
    </lineage>
</organism>
<feature type="region of interest" description="Disordered" evidence="11">
    <location>
        <begin position="1"/>
        <end position="69"/>
    </location>
</feature>
<feature type="compositionally biased region" description="Basic residues" evidence="11">
    <location>
        <begin position="532"/>
        <end position="543"/>
    </location>
</feature>
<evidence type="ECO:0000256" key="11">
    <source>
        <dbReference type="SAM" id="MobiDB-lite"/>
    </source>
</evidence>
<dbReference type="PANTHER" id="PTHR13108:SF9">
    <property type="entry name" value="CONDENSIN COMPLEX SUBUNIT 2"/>
    <property type="match status" value="1"/>
</dbReference>
<evidence type="ECO:0000313" key="12">
    <source>
        <dbReference type="EMBL" id="CAE4615659.1"/>
    </source>
</evidence>